<evidence type="ECO:0000313" key="3">
    <source>
        <dbReference type="EMBL" id="SHL28619.1"/>
    </source>
</evidence>
<name>A0A1M6ZE43_PSETH</name>
<keyword evidence="4" id="KW-1185">Reference proteome</keyword>
<keyword evidence="2" id="KW-1133">Transmembrane helix</keyword>
<dbReference type="EMBL" id="FRAP01000023">
    <property type="protein sequence ID" value="SHL28619.1"/>
    <property type="molecule type" value="Genomic_DNA"/>
</dbReference>
<dbReference type="AlphaFoldDB" id="A0A1M6ZE43"/>
<feature type="transmembrane region" description="Helical" evidence="2">
    <location>
        <begin position="163"/>
        <end position="181"/>
    </location>
</feature>
<sequence>MRDQPTVPNRARPRQPEPRTVPHRVPPRVVPPPRAARPTLKAPVPVPPERPDRPAQPAALARERRPLPPVRPMTLPLLLPILGGVWWTIGTAALEPGMGTLLLAAGLSGAVALGITLRRRMGEGVPLPRGGRVALVRIAAGSIVTILLGGVGLSWLGLGEIKVPFAFAVVAIALFRSVRILRERGLQVVAGALLVLAVAGGSLAFGTQGDLYTQGLVGMGAGALCCGFAAVRAGLLAEALAALPRR</sequence>
<feature type="region of interest" description="Disordered" evidence="1">
    <location>
        <begin position="1"/>
        <end position="65"/>
    </location>
</feature>
<keyword evidence="2" id="KW-0472">Membrane</keyword>
<accession>A0A1M6ZE43</accession>
<feature type="transmembrane region" description="Helical" evidence="2">
    <location>
        <begin position="188"/>
        <end position="207"/>
    </location>
</feature>
<gene>
    <name evidence="3" type="ORF">SAMN05443637_12366</name>
</gene>
<dbReference type="Proteomes" id="UP000184363">
    <property type="component" value="Unassembled WGS sequence"/>
</dbReference>
<keyword evidence="2" id="KW-0812">Transmembrane</keyword>
<feature type="transmembrane region" description="Helical" evidence="2">
    <location>
        <begin position="138"/>
        <end position="157"/>
    </location>
</feature>
<dbReference type="RefSeq" id="WP_073459813.1">
    <property type="nucleotide sequence ID" value="NZ_CALGVN010000020.1"/>
</dbReference>
<proteinExistence type="predicted"/>
<dbReference type="STRING" id="1848.SAMN05443637_12366"/>
<reference evidence="3 4" key="1">
    <citation type="submission" date="2016-11" db="EMBL/GenBank/DDBJ databases">
        <authorList>
            <person name="Jaros S."/>
            <person name="Januszkiewicz K."/>
            <person name="Wedrychowicz H."/>
        </authorList>
    </citation>
    <scope>NUCLEOTIDE SEQUENCE [LARGE SCALE GENOMIC DNA]</scope>
    <source>
        <strain evidence="3 4">DSM 43832</strain>
    </source>
</reference>
<evidence type="ECO:0000313" key="4">
    <source>
        <dbReference type="Proteomes" id="UP000184363"/>
    </source>
</evidence>
<feature type="transmembrane region" description="Helical" evidence="2">
    <location>
        <begin position="74"/>
        <end position="94"/>
    </location>
</feature>
<evidence type="ECO:0000256" key="1">
    <source>
        <dbReference type="SAM" id="MobiDB-lite"/>
    </source>
</evidence>
<feature type="transmembrane region" description="Helical" evidence="2">
    <location>
        <begin position="219"/>
        <end position="243"/>
    </location>
</feature>
<protein>
    <submittedName>
        <fullName evidence="3">Uncharacterized protein</fullName>
    </submittedName>
</protein>
<organism evidence="3 4">
    <name type="scientific">Pseudonocardia thermophila</name>
    <dbReference type="NCBI Taxonomy" id="1848"/>
    <lineage>
        <taxon>Bacteria</taxon>
        <taxon>Bacillati</taxon>
        <taxon>Actinomycetota</taxon>
        <taxon>Actinomycetes</taxon>
        <taxon>Pseudonocardiales</taxon>
        <taxon>Pseudonocardiaceae</taxon>
        <taxon>Pseudonocardia</taxon>
    </lineage>
</organism>
<feature type="transmembrane region" description="Helical" evidence="2">
    <location>
        <begin position="100"/>
        <end position="117"/>
    </location>
</feature>
<evidence type="ECO:0000256" key="2">
    <source>
        <dbReference type="SAM" id="Phobius"/>
    </source>
</evidence>